<dbReference type="AlphaFoldDB" id="A0A2P7S7X6"/>
<evidence type="ECO:0000313" key="3">
    <source>
        <dbReference type="Proteomes" id="UP000240653"/>
    </source>
</evidence>
<keyword evidence="3" id="KW-1185">Reference proteome</keyword>
<evidence type="ECO:0000256" key="1">
    <source>
        <dbReference type="SAM" id="SignalP"/>
    </source>
</evidence>
<feature type="chain" id="PRO_5015167423" description="DUF680 domain-containing protein" evidence="1">
    <location>
        <begin position="23"/>
        <end position="70"/>
    </location>
</feature>
<dbReference type="Proteomes" id="UP000240653">
    <property type="component" value="Unassembled WGS sequence"/>
</dbReference>
<comment type="caution">
    <text evidence="2">The sequence shown here is derived from an EMBL/GenBank/DDBJ whole genome shotgun (WGS) entry which is preliminary data.</text>
</comment>
<dbReference type="RefSeq" id="WP_106725692.1">
    <property type="nucleotide sequence ID" value="NZ_PXYL01000010.1"/>
</dbReference>
<protein>
    <recommendedName>
        <fullName evidence="4">DUF680 domain-containing protein</fullName>
    </recommendedName>
</protein>
<evidence type="ECO:0008006" key="4">
    <source>
        <dbReference type="Google" id="ProtNLM"/>
    </source>
</evidence>
<proteinExistence type="predicted"/>
<gene>
    <name evidence="2" type="ORF">C7I85_19605</name>
</gene>
<accession>A0A2P7S7X6</accession>
<keyword evidence="1" id="KW-0732">Signal</keyword>
<name>A0A2P7S7X6_9HYPH</name>
<reference evidence="2 3" key="1">
    <citation type="submission" date="2018-03" db="EMBL/GenBank/DDBJ databases">
        <title>The draft genome of Mesorhizobium soli JCM 19897.</title>
        <authorList>
            <person name="Li L."/>
            <person name="Liu L."/>
            <person name="Liang L."/>
            <person name="Wang T."/>
            <person name="Zhang X."/>
        </authorList>
    </citation>
    <scope>NUCLEOTIDE SEQUENCE [LARGE SCALE GENOMIC DNA]</scope>
    <source>
        <strain evidence="2 3">JCM 19897</strain>
    </source>
</reference>
<organism evidence="2 3">
    <name type="scientific">Pseudaminobacter soli</name>
    <name type="common">ex Li et al. 2025</name>
    <dbReference type="NCBI Taxonomy" id="1295366"/>
    <lineage>
        <taxon>Bacteria</taxon>
        <taxon>Pseudomonadati</taxon>
        <taxon>Pseudomonadota</taxon>
        <taxon>Alphaproteobacteria</taxon>
        <taxon>Hyphomicrobiales</taxon>
        <taxon>Phyllobacteriaceae</taxon>
        <taxon>Pseudaminobacter</taxon>
    </lineage>
</organism>
<dbReference type="EMBL" id="PXYL01000010">
    <property type="protein sequence ID" value="PSJ58592.1"/>
    <property type="molecule type" value="Genomic_DNA"/>
</dbReference>
<sequence>MRFLTGAFAIAIGLGLAAPASATINYNASKSNTANLKCHAGRSHMAVKGCGVPQHSTGMATGRRMYKPIQ</sequence>
<evidence type="ECO:0000313" key="2">
    <source>
        <dbReference type="EMBL" id="PSJ58592.1"/>
    </source>
</evidence>
<feature type="signal peptide" evidence="1">
    <location>
        <begin position="1"/>
        <end position="22"/>
    </location>
</feature>